<dbReference type="InterPro" id="IPR000415">
    <property type="entry name" value="Nitroreductase-like"/>
</dbReference>
<feature type="domain" description="Nitroreductase" evidence="4">
    <location>
        <begin position="68"/>
        <end position="145"/>
    </location>
</feature>
<evidence type="ECO:0000313" key="6">
    <source>
        <dbReference type="Proteomes" id="UP000238358"/>
    </source>
</evidence>
<evidence type="ECO:0000256" key="3">
    <source>
        <dbReference type="ARBA" id="ARBA00023002"/>
    </source>
</evidence>
<dbReference type="GO" id="GO:0016491">
    <property type="term" value="F:oxidoreductase activity"/>
    <property type="evidence" value="ECO:0007669"/>
    <property type="project" value="UniProtKB-KW"/>
</dbReference>
<dbReference type="GeneID" id="97490938"/>
<evidence type="ECO:0000259" key="4">
    <source>
        <dbReference type="Pfam" id="PF00881"/>
    </source>
</evidence>
<dbReference type="SUPFAM" id="SSF55469">
    <property type="entry name" value="FMN-dependent nitroreductase-like"/>
    <property type="match status" value="1"/>
</dbReference>
<evidence type="ECO:0000313" key="5">
    <source>
        <dbReference type="EMBL" id="AVO26540.1"/>
    </source>
</evidence>
<dbReference type="PANTHER" id="PTHR23026:SF90">
    <property type="entry name" value="IODOTYROSINE DEIODINASE 1"/>
    <property type="match status" value="1"/>
</dbReference>
<dbReference type="InterPro" id="IPR050627">
    <property type="entry name" value="Nitroreductase/BluB"/>
</dbReference>
<dbReference type="CDD" id="cd02150">
    <property type="entry name" value="nitroreductase"/>
    <property type="match status" value="1"/>
</dbReference>
<dbReference type="InterPro" id="IPR029479">
    <property type="entry name" value="Nitroreductase"/>
</dbReference>
<reference evidence="5 6" key="1">
    <citation type="journal article" date="2018" name="Genome Announc.">
        <title>Complete genomes of two Megasphaera elsdenii strains, NCIMB 702410 and ATCC 25940.</title>
        <authorList>
            <person name="Hatmaker E.A."/>
            <person name="O'Dell K."/>
            <person name="Riley L.A."/>
            <person name="Klingeman D.M."/>
            <person name="Guss A.M."/>
        </authorList>
    </citation>
    <scope>NUCLEOTIDE SEQUENCE [LARGE SCALE GENOMIC DNA]</scope>
    <source>
        <strain evidence="5 6">NCIMB702410</strain>
    </source>
</reference>
<name>A0A2S0M517_MEGEL</name>
<dbReference type="Gene3D" id="3.40.109.10">
    <property type="entry name" value="NADH Oxidase"/>
    <property type="match status" value="1"/>
</dbReference>
<gene>
    <name evidence="5" type="ORF">C6Y28_02300</name>
</gene>
<keyword evidence="3" id="KW-0560">Oxidoreductase</keyword>
<keyword evidence="2" id="KW-0288">FMN</keyword>
<dbReference type="Pfam" id="PF00881">
    <property type="entry name" value="Nitroreductase"/>
    <property type="match status" value="2"/>
</dbReference>
<accession>A0A2S0M517</accession>
<dbReference type="AlphaFoldDB" id="A0A2S0M517"/>
<feature type="domain" description="Nitroreductase" evidence="4">
    <location>
        <begin position="5"/>
        <end position="56"/>
    </location>
</feature>
<dbReference type="EMBL" id="CP027569">
    <property type="protein sequence ID" value="AVO26540.1"/>
    <property type="molecule type" value="Genomic_DNA"/>
</dbReference>
<protein>
    <submittedName>
        <fullName evidence="5">Nitroreductase family protein</fullName>
    </submittedName>
</protein>
<proteinExistence type="predicted"/>
<evidence type="ECO:0000256" key="2">
    <source>
        <dbReference type="ARBA" id="ARBA00022643"/>
    </source>
</evidence>
<dbReference type="PANTHER" id="PTHR23026">
    <property type="entry name" value="NADPH NITROREDUCTASE"/>
    <property type="match status" value="1"/>
</dbReference>
<sequence length="167" mass="18588">MNEIFARRSIRKFLPTMVEDEKIEQLLRAGMAAPSAGNQQPWEFYVVRDKRVIQDLSHCSPYAGCAAGASLAIVVCSRDENMRFPAFVNLDLSAAVENILLEAVHLDLGAVWLGVAPYKAREVLVRRSLGVPKGLTPFAIVAMGYPQATAEDKPREDRYDPSRVHYV</sequence>
<evidence type="ECO:0000256" key="1">
    <source>
        <dbReference type="ARBA" id="ARBA00022630"/>
    </source>
</evidence>
<dbReference type="Proteomes" id="UP000238358">
    <property type="component" value="Chromosome"/>
</dbReference>
<dbReference type="RefSeq" id="WP_014014985.1">
    <property type="nucleotide sequence ID" value="NZ_CALDUZ010000029.1"/>
</dbReference>
<keyword evidence="1" id="KW-0285">Flavoprotein</keyword>
<organism evidence="5 6">
    <name type="scientific">Megasphaera elsdenii</name>
    <dbReference type="NCBI Taxonomy" id="907"/>
    <lineage>
        <taxon>Bacteria</taxon>
        <taxon>Bacillati</taxon>
        <taxon>Bacillota</taxon>
        <taxon>Negativicutes</taxon>
        <taxon>Veillonellales</taxon>
        <taxon>Veillonellaceae</taxon>
        <taxon>Megasphaera</taxon>
    </lineage>
</organism>
<dbReference type="OrthoDB" id="9812105at2"/>